<dbReference type="RefSeq" id="WP_087108820.1">
    <property type="nucleotide sequence ID" value="NZ_CBCSCN010000008.1"/>
</dbReference>
<dbReference type="InterPro" id="IPR044143">
    <property type="entry name" value="GlgB_N_E_set_prok"/>
</dbReference>
<dbReference type="SUPFAM" id="SSF51011">
    <property type="entry name" value="Glycosyl hydrolase domain"/>
    <property type="match status" value="1"/>
</dbReference>
<dbReference type="CDD" id="cd11322">
    <property type="entry name" value="AmyAc_Glg_BE"/>
    <property type="match status" value="1"/>
</dbReference>
<evidence type="ECO:0000256" key="10">
    <source>
        <dbReference type="HAMAP-Rule" id="MF_00685"/>
    </source>
</evidence>
<evidence type="ECO:0000256" key="3">
    <source>
        <dbReference type="ARBA" id="ARBA00004964"/>
    </source>
</evidence>
<dbReference type="Proteomes" id="UP000196573">
    <property type="component" value="Unassembled WGS sequence"/>
</dbReference>
<dbReference type="Pfam" id="PF02922">
    <property type="entry name" value="CBM_48"/>
    <property type="match status" value="1"/>
</dbReference>
<comment type="catalytic activity">
    <reaction evidence="1 10">
        <text>Transfers a segment of a (1-&gt;4)-alpha-D-glucan chain to a primary hydroxy group in a similar glucan chain.</text>
        <dbReference type="EC" id="2.4.1.18"/>
    </reaction>
</comment>
<dbReference type="Pfam" id="PF02806">
    <property type="entry name" value="Alpha-amylase_C"/>
    <property type="match status" value="1"/>
</dbReference>
<dbReference type="PANTHER" id="PTHR43651">
    <property type="entry name" value="1,4-ALPHA-GLUCAN-BRANCHING ENZYME"/>
    <property type="match status" value="1"/>
</dbReference>
<feature type="active site" description="Proton donor" evidence="10 11">
    <location>
        <position position="462"/>
    </location>
</feature>
<dbReference type="Gene3D" id="2.60.40.10">
    <property type="entry name" value="Immunoglobulins"/>
    <property type="match status" value="2"/>
</dbReference>
<dbReference type="Gene3D" id="2.60.40.1180">
    <property type="entry name" value="Golgi alpha-mannosidase II"/>
    <property type="match status" value="1"/>
</dbReference>
<dbReference type="PANTHER" id="PTHR43651:SF3">
    <property type="entry name" value="1,4-ALPHA-GLUCAN-BRANCHING ENZYME"/>
    <property type="match status" value="1"/>
</dbReference>
<keyword evidence="7 10" id="KW-0808">Transferase</keyword>
<evidence type="ECO:0000256" key="5">
    <source>
        <dbReference type="ARBA" id="ARBA00022600"/>
    </source>
</evidence>
<comment type="subunit">
    <text evidence="10">Monomer.</text>
</comment>
<evidence type="ECO:0000256" key="4">
    <source>
        <dbReference type="ARBA" id="ARBA00009000"/>
    </source>
</evidence>
<accession>A0A1X7AKL5</accession>
<dbReference type="InterPro" id="IPR006048">
    <property type="entry name" value="A-amylase/branching_C"/>
</dbReference>
<evidence type="ECO:0000256" key="11">
    <source>
        <dbReference type="PIRSR" id="PIRSR000463-1"/>
    </source>
</evidence>
<dbReference type="HAMAP" id="MF_00685">
    <property type="entry name" value="GlgB"/>
    <property type="match status" value="1"/>
</dbReference>
<comment type="function">
    <text evidence="2 10">Catalyzes the formation of the alpha-1,6-glucosidic linkages in glycogen by scission of a 1,4-alpha-linked oligosaccharide from growing alpha-1,4-glucan chains and the subsequent attachment of the oligosaccharide to the alpha-1,6 position.</text>
</comment>
<dbReference type="InterPro" id="IPR013783">
    <property type="entry name" value="Ig-like_fold"/>
</dbReference>
<dbReference type="InterPro" id="IPR004193">
    <property type="entry name" value="Glyco_hydro_13_N"/>
</dbReference>
<dbReference type="GO" id="GO:0003844">
    <property type="term" value="F:1,4-alpha-glucan branching enzyme activity"/>
    <property type="evidence" value="ECO:0007669"/>
    <property type="project" value="UniProtKB-UniRule"/>
</dbReference>
<dbReference type="InterPro" id="IPR017853">
    <property type="entry name" value="GH"/>
</dbReference>
<keyword evidence="9 10" id="KW-0119">Carbohydrate metabolism</keyword>
<dbReference type="FunFam" id="3.20.20.80:FF:000003">
    <property type="entry name" value="1,4-alpha-glucan branching enzyme GlgB"/>
    <property type="match status" value="1"/>
</dbReference>
<dbReference type="InterPro" id="IPR037439">
    <property type="entry name" value="Branching_enzy"/>
</dbReference>
<dbReference type="Pfam" id="PF22019">
    <property type="entry name" value="GlgB_N"/>
    <property type="match status" value="1"/>
</dbReference>
<dbReference type="EC" id="2.4.1.18" evidence="10"/>
<feature type="domain" description="Glycosyl hydrolase family 13 catalytic" evidence="12">
    <location>
        <begin position="252"/>
        <end position="608"/>
    </location>
</feature>
<evidence type="ECO:0000256" key="8">
    <source>
        <dbReference type="ARBA" id="ARBA00023056"/>
    </source>
</evidence>
<keyword evidence="6 10" id="KW-0328">Glycosyltransferase</keyword>
<dbReference type="Pfam" id="PF00128">
    <property type="entry name" value="Alpha-amylase"/>
    <property type="match status" value="2"/>
</dbReference>
<keyword evidence="8 10" id="KW-0320">Glycogen biosynthesis</keyword>
<comment type="similarity">
    <text evidence="4 10">Belongs to the glycosyl hydrolase 13 family. GlgB subfamily.</text>
</comment>
<protein>
    <recommendedName>
        <fullName evidence="10">1,4-alpha-glucan branching enzyme GlgB</fullName>
        <ecNumber evidence="10">2.4.1.18</ecNumber>
    </recommendedName>
    <alternativeName>
        <fullName evidence="10">1,4-alpha-D-glucan:1,4-alpha-D-glucan 6-glucosyl-transferase</fullName>
    </alternativeName>
    <alternativeName>
        <fullName evidence="10">Alpha-(1-&gt;4)-glucan branching enzyme</fullName>
    </alternativeName>
    <alternativeName>
        <fullName evidence="10">Glycogen branching enzyme</fullName>
        <shortName evidence="10">BE</shortName>
    </alternativeName>
</protein>
<dbReference type="SUPFAM" id="SSF81296">
    <property type="entry name" value="E set domains"/>
    <property type="match status" value="2"/>
</dbReference>
<dbReference type="GO" id="GO:0005978">
    <property type="term" value="P:glycogen biosynthetic process"/>
    <property type="evidence" value="ECO:0007669"/>
    <property type="project" value="UniProtKB-UniRule"/>
</dbReference>
<dbReference type="GO" id="GO:0005829">
    <property type="term" value="C:cytosol"/>
    <property type="evidence" value="ECO:0007669"/>
    <property type="project" value="TreeGrafter"/>
</dbReference>
<keyword evidence="14" id="KW-1185">Reference proteome</keyword>
<dbReference type="FunFam" id="2.60.40.1180:FF:000002">
    <property type="entry name" value="1,4-alpha-glucan branching enzyme GlgB"/>
    <property type="match status" value="1"/>
</dbReference>
<evidence type="ECO:0000259" key="12">
    <source>
        <dbReference type="SMART" id="SM00642"/>
    </source>
</evidence>
<evidence type="ECO:0000256" key="2">
    <source>
        <dbReference type="ARBA" id="ARBA00002953"/>
    </source>
</evidence>
<dbReference type="InterPro" id="IPR014756">
    <property type="entry name" value="Ig_E-set"/>
</dbReference>
<dbReference type="CDD" id="cd02855">
    <property type="entry name" value="E_set_GBE_prok_N"/>
    <property type="match status" value="1"/>
</dbReference>
<evidence type="ECO:0000256" key="9">
    <source>
        <dbReference type="ARBA" id="ARBA00023277"/>
    </source>
</evidence>
<dbReference type="InterPro" id="IPR006407">
    <property type="entry name" value="GlgB"/>
</dbReference>
<dbReference type="InterPro" id="IPR054169">
    <property type="entry name" value="GlgB_N"/>
</dbReference>
<dbReference type="PIRSF" id="PIRSF000463">
    <property type="entry name" value="GlgB"/>
    <property type="match status" value="1"/>
</dbReference>
<dbReference type="SUPFAM" id="SSF51445">
    <property type="entry name" value="(Trans)glycosidases"/>
    <property type="match status" value="1"/>
</dbReference>
<evidence type="ECO:0000256" key="6">
    <source>
        <dbReference type="ARBA" id="ARBA00022676"/>
    </source>
</evidence>
<evidence type="ECO:0000256" key="1">
    <source>
        <dbReference type="ARBA" id="ARBA00000826"/>
    </source>
</evidence>
<reference evidence="13 14" key="1">
    <citation type="submission" date="2017-03" db="EMBL/GenBank/DDBJ databases">
        <authorList>
            <person name="Afonso C.L."/>
            <person name="Miller P.J."/>
            <person name="Scott M.A."/>
            <person name="Spackman E."/>
            <person name="Goraichik I."/>
            <person name="Dimitrov K.M."/>
            <person name="Suarez D.L."/>
            <person name="Swayne D.E."/>
        </authorList>
    </citation>
    <scope>NUCLEOTIDE SEQUENCE [LARGE SCALE GENOMIC DNA]</scope>
    <source>
        <strain evidence="13">SB41UT1</strain>
    </source>
</reference>
<sequence length="728" mass="83080">MSPVPDVSIATSNLNSVMLSDPFSSIGLHVPNSGKGLVLRVWQPDAESVEAILQPQNKSLGMLKAVADGMFELAMPRRKKPFNYSLKVIDKSGHAYEYFDPYQFGEYVLCQNDIEPHRLYQHLGALPLEHALNNKVSVKGTLFKVYAPHARSVSVIGDFNSWDGRRHPMASSDDGIWRLFVPGIENNALYKFEIHDQQGKLLPAKADPFGRKHEQWPGLASIVQADSSFVWSDSDWLASRETNKQKPMSVYELHAGSWKKNDQGEYLGYRDLADTLIPYIKELGFTHIELLPVSEHPLFESWGYQPVGLFAPTSRYGSPDDFKYLVDQCHKNNIGVIVDWVPAHFPADDHGLYRFDGTAIYEYEDTRRGWHPDWKSWVYNYGSPWVQDFLISSALFWLDEFHVDGLRVDAVASMLYLDYSRKYGEWAPNVHGGNEHLEAVELLKRLNTEVHHHFPGCMTIAEESTSWPGVSRPVNHQGLGFDYKWNMGWMHDSLAYMKHDPVHRKYHHNEITFSMVYAYNEDFILPLSHDEVVHGKGTLLTRMPGDDWQRFANLRAYLGFMFGHPGKKLLFMGAELGTHKEWNLAQPLDWELLNNPLNAGIQTLVKDLNGIYQSHPALYELEYDRQGFKWMILDDHDQSVLAFCRMDKEGRPVLVISNMTPAVRHNYHIGAPWAGQWQEILNTDAAAYSGSNIINPQLETHPEELHGEQQSLVVSLPPLATIMLTPSV</sequence>
<evidence type="ECO:0000313" key="14">
    <source>
        <dbReference type="Proteomes" id="UP000196573"/>
    </source>
</evidence>
<dbReference type="NCBIfam" id="NF003811">
    <property type="entry name" value="PRK05402.1"/>
    <property type="match status" value="1"/>
</dbReference>
<comment type="pathway">
    <text evidence="3 10">Glycan biosynthesis; glycogen biosynthesis.</text>
</comment>
<dbReference type="UniPathway" id="UPA00164"/>
<proteinExistence type="inferred from homology"/>
<keyword evidence="5 10" id="KW-0321">Glycogen metabolism</keyword>
<dbReference type="EMBL" id="FWPT01000003">
    <property type="protein sequence ID" value="SMA44043.1"/>
    <property type="molecule type" value="Genomic_DNA"/>
</dbReference>
<feature type="active site" description="Nucleophile" evidence="10 11">
    <location>
        <position position="409"/>
    </location>
</feature>
<dbReference type="AlphaFoldDB" id="A0A1X7AKL5"/>
<evidence type="ECO:0000313" key="13">
    <source>
        <dbReference type="EMBL" id="SMA44043.1"/>
    </source>
</evidence>
<gene>
    <name evidence="10 13" type="primary">glgB</name>
    <name evidence="13" type="ORF">EHSB41UT_01716</name>
</gene>
<name>A0A1X7AKL5_9GAMM</name>
<dbReference type="InterPro" id="IPR013780">
    <property type="entry name" value="Glyco_hydro_b"/>
</dbReference>
<evidence type="ECO:0000256" key="7">
    <source>
        <dbReference type="ARBA" id="ARBA00022679"/>
    </source>
</evidence>
<dbReference type="NCBIfam" id="TIGR01515">
    <property type="entry name" value="branching_enzym"/>
    <property type="match status" value="1"/>
</dbReference>
<dbReference type="NCBIfam" id="NF008967">
    <property type="entry name" value="PRK12313.1"/>
    <property type="match status" value="1"/>
</dbReference>
<dbReference type="SMART" id="SM00642">
    <property type="entry name" value="Aamy"/>
    <property type="match status" value="1"/>
</dbReference>
<dbReference type="Gene3D" id="3.20.20.80">
    <property type="entry name" value="Glycosidases"/>
    <property type="match status" value="1"/>
</dbReference>
<dbReference type="GO" id="GO:0004553">
    <property type="term" value="F:hydrolase activity, hydrolyzing O-glycosyl compounds"/>
    <property type="evidence" value="ECO:0007669"/>
    <property type="project" value="InterPro"/>
</dbReference>
<dbReference type="InterPro" id="IPR006047">
    <property type="entry name" value="GH13_cat_dom"/>
</dbReference>
<dbReference type="OrthoDB" id="9800174at2"/>
<dbReference type="GO" id="GO:0043169">
    <property type="term" value="F:cation binding"/>
    <property type="evidence" value="ECO:0007669"/>
    <property type="project" value="InterPro"/>
</dbReference>
<organism evidence="13 14">
    <name type="scientific">Parendozoicomonas haliclonae</name>
    <dbReference type="NCBI Taxonomy" id="1960125"/>
    <lineage>
        <taxon>Bacteria</taxon>
        <taxon>Pseudomonadati</taxon>
        <taxon>Pseudomonadota</taxon>
        <taxon>Gammaproteobacteria</taxon>
        <taxon>Oceanospirillales</taxon>
        <taxon>Endozoicomonadaceae</taxon>
        <taxon>Parendozoicomonas</taxon>
    </lineage>
</organism>